<evidence type="ECO:0000313" key="6">
    <source>
        <dbReference type="EMBL" id="ALI37087.1"/>
    </source>
</evidence>
<dbReference type="GeneID" id="60422780"/>
<evidence type="ECO:0000256" key="5">
    <source>
        <dbReference type="SAM" id="Phobius"/>
    </source>
</evidence>
<organism evidence="6 7">
    <name type="scientific">Candidatus Nitrosocosmicus oleophilus</name>
    <dbReference type="NCBI Taxonomy" id="1353260"/>
    <lineage>
        <taxon>Archaea</taxon>
        <taxon>Nitrososphaerota</taxon>
        <taxon>Nitrososphaeria</taxon>
        <taxon>Nitrososphaerales</taxon>
        <taxon>Nitrososphaeraceae</taxon>
        <taxon>Candidatus Nitrosocosmicus</taxon>
    </lineage>
</organism>
<dbReference type="GO" id="GO:0030026">
    <property type="term" value="P:intracellular manganese ion homeostasis"/>
    <property type="evidence" value="ECO:0007669"/>
    <property type="project" value="InterPro"/>
</dbReference>
<keyword evidence="3 5" id="KW-1133">Transmembrane helix</keyword>
<feature type="transmembrane region" description="Helical" evidence="5">
    <location>
        <begin position="143"/>
        <end position="162"/>
    </location>
</feature>
<dbReference type="EMBL" id="CP012850">
    <property type="protein sequence ID" value="ALI37087.1"/>
    <property type="molecule type" value="Genomic_DNA"/>
</dbReference>
<dbReference type="PANTHER" id="PTHR31851">
    <property type="entry name" value="FE(2+)/MN(2+) TRANSPORTER PCL1"/>
    <property type="match status" value="1"/>
</dbReference>
<dbReference type="GO" id="GO:0012505">
    <property type="term" value="C:endomembrane system"/>
    <property type="evidence" value="ECO:0007669"/>
    <property type="project" value="UniProtKB-SubCell"/>
</dbReference>
<dbReference type="AlphaFoldDB" id="A0A654M1N4"/>
<dbReference type="Pfam" id="PF01988">
    <property type="entry name" value="VIT1"/>
    <property type="match status" value="1"/>
</dbReference>
<accession>A0A654M1N4</accession>
<dbReference type="InterPro" id="IPR036259">
    <property type="entry name" value="MFS_trans_sf"/>
</dbReference>
<feature type="transmembrane region" description="Helical" evidence="5">
    <location>
        <begin position="20"/>
        <end position="46"/>
    </location>
</feature>
<evidence type="ECO:0000256" key="1">
    <source>
        <dbReference type="ARBA" id="ARBA00004127"/>
    </source>
</evidence>
<reference evidence="7" key="1">
    <citation type="submission" date="2015-10" db="EMBL/GenBank/DDBJ databases">
        <title>Niche specialization of a soil ammonia-oxidizing archaeon, Candidatus Nitrosocosmicus oleophilus.</title>
        <authorList>
            <person name="Jung M.-Y."/>
            <person name="Rhee S.-K."/>
        </authorList>
    </citation>
    <scope>NUCLEOTIDE SEQUENCE [LARGE SCALE GENOMIC DNA]</scope>
    <source>
        <strain evidence="7">MY3</strain>
    </source>
</reference>
<comment type="subcellular location">
    <subcellularLocation>
        <location evidence="1">Endomembrane system</location>
        <topology evidence="1">Multi-pass membrane protein</topology>
    </subcellularLocation>
</comment>
<dbReference type="Proteomes" id="UP000058925">
    <property type="component" value="Chromosome"/>
</dbReference>
<dbReference type="InterPro" id="IPR008217">
    <property type="entry name" value="Ccc1_fam"/>
</dbReference>
<evidence type="ECO:0000256" key="3">
    <source>
        <dbReference type="ARBA" id="ARBA00022989"/>
    </source>
</evidence>
<gene>
    <name evidence="6" type="ORF">NMY3_02898</name>
</gene>
<keyword evidence="2 5" id="KW-0812">Transmembrane</keyword>
<evidence type="ECO:0000256" key="2">
    <source>
        <dbReference type="ARBA" id="ARBA00022692"/>
    </source>
</evidence>
<dbReference type="SUPFAM" id="SSF103473">
    <property type="entry name" value="MFS general substrate transporter"/>
    <property type="match status" value="1"/>
</dbReference>
<dbReference type="GO" id="GO:0005384">
    <property type="term" value="F:manganese ion transmembrane transporter activity"/>
    <property type="evidence" value="ECO:0007669"/>
    <property type="project" value="InterPro"/>
</dbReference>
<dbReference type="KEGG" id="taa:NMY3_02898"/>
<evidence type="ECO:0000313" key="7">
    <source>
        <dbReference type="Proteomes" id="UP000058925"/>
    </source>
</evidence>
<keyword evidence="4 5" id="KW-0472">Membrane</keyword>
<protein>
    <submittedName>
        <fullName evidence="6">VIT family protein</fullName>
    </submittedName>
</protein>
<dbReference type="OrthoDB" id="11824at2157"/>
<proteinExistence type="predicted"/>
<keyword evidence="7" id="KW-1185">Reference proteome</keyword>
<evidence type="ECO:0000256" key="4">
    <source>
        <dbReference type="ARBA" id="ARBA00023136"/>
    </source>
</evidence>
<feature type="transmembrane region" description="Helical" evidence="5">
    <location>
        <begin position="174"/>
        <end position="194"/>
    </location>
</feature>
<sequence length="230" mass="25610">MKWTIEDFVYGATDGAVTTFAIVAGVVGASLAPAIVIILGFANLFADGFSMAMGNYLSTRSRIEYIEKERNRQNKEVQEFPEFKISEIKNIYAEKGFKDELLENLIKIIVSNRKIWVDVLMKEKMGISNVDDENPIFKAVTTFVAFNVVGIIPLLPFIFLFIINNPAGFTTNDIFIYSIVFTLLAFFCIGYITGRVVNKSSIRSGLITLIIGGVAALVSYMVGTFLSFYI</sequence>
<dbReference type="RefSeq" id="WP_196816228.1">
    <property type="nucleotide sequence ID" value="NZ_CP012850.1"/>
</dbReference>
<name>A0A654M1N4_9ARCH</name>
<feature type="transmembrane region" description="Helical" evidence="5">
    <location>
        <begin position="206"/>
        <end position="229"/>
    </location>
</feature>